<dbReference type="SUPFAM" id="SSF53098">
    <property type="entry name" value="Ribonuclease H-like"/>
    <property type="match status" value="1"/>
</dbReference>
<dbReference type="InterPro" id="IPR003165">
    <property type="entry name" value="Piwi"/>
</dbReference>
<dbReference type="AlphaFoldDB" id="A0AAV6LN27"/>
<dbReference type="InterPro" id="IPR012337">
    <property type="entry name" value="RNaseH-like_sf"/>
</dbReference>
<organism evidence="2 3">
    <name type="scientific">Rhododendron griersonianum</name>
    <dbReference type="NCBI Taxonomy" id="479676"/>
    <lineage>
        <taxon>Eukaryota</taxon>
        <taxon>Viridiplantae</taxon>
        <taxon>Streptophyta</taxon>
        <taxon>Embryophyta</taxon>
        <taxon>Tracheophyta</taxon>
        <taxon>Spermatophyta</taxon>
        <taxon>Magnoliopsida</taxon>
        <taxon>eudicotyledons</taxon>
        <taxon>Gunneridae</taxon>
        <taxon>Pentapetalae</taxon>
        <taxon>asterids</taxon>
        <taxon>Ericales</taxon>
        <taxon>Ericaceae</taxon>
        <taxon>Ericoideae</taxon>
        <taxon>Rhodoreae</taxon>
        <taxon>Rhododendron</taxon>
    </lineage>
</organism>
<dbReference type="Gene3D" id="3.30.420.10">
    <property type="entry name" value="Ribonuclease H-like superfamily/Ribonuclease H"/>
    <property type="match status" value="2"/>
</dbReference>
<dbReference type="PANTHER" id="PTHR22891">
    <property type="entry name" value="EUKARYOTIC TRANSLATION INITIATION FACTOR 2C"/>
    <property type="match status" value="1"/>
</dbReference>
<evidence type="ECO:0000259" key="1">
    <source>
        <dbReference type="PROSITE" id="PS50822"/>
    </source>
</evidence>
<gene>
    <name evidence="2" type="ORF">RHGRI_002063</name>
</gene>
<dbReference type="EMBL" id="JACTNZ010000001">
    <property type="protein sequence ID" value="KAG5566331.1"/>
    <property type="molecule type" value="Genomic_DNA"/>
</dbReference>
<accession>A0AAV6LN27</accession>
<sequence length="135" mass="15114">MDFYLTSAEHKPAQIILFRDGVSESQFNQVLTGELDDIIKGTSRPAHYHVLLDEIGFSPDQLQDFVHSLSYIYQRSTTAISIVAPVKYAHHAAKQMGQFVNFEDSSGSPSERKGSPAAPELPRLHKDVARSMFFC</sequence>
<dbReference type="PROSITE" id="PS50822">
    <property type="entry name" value="PIWI"/>
    <property type="match status" value="2"/>
</dbReference>
<comment type="caution">
    <text evidence="2">The sequence shown here is derived from an EMBL/GenBank/DDBJ whole genome shotgun (WGS) entry which is preliminary data.</text>
</comment>
<name>A0AAV6LN27_9ERIC</name>
<dbReference type="Pfam" id="PF02171">
    <property type="entry name" value="Piwi"/>
    <property type="match status" value="1"/>
</dbReference>
<evidence type="ECO:0000313" key="2">
    <source>
        <dbReference type="EMBL" id="KAG5566331.1"/>
    </source>
</evidence>
<reference evidence="2" key="1">
    <citation type="submission" date="2020-08" db="EMBL/GenBank/DDBJ databases">
        <title>Plant Genome Project.</title>
        <authorList>
            <person name="Zhang R.-G."/>
        </authorList>
    </citation>
    <scope>NUCLEOTIDE SEQUENCE</scope>
    <source>
        <strain evidence="2">WSP0</strain>
        <tissue evidence="2">Leaf</tissue>
    </source>
</reference>
<keyword evidence="3" id="KW-1185">Reference proteome</keyword>
<proteinExistence type="predicted"/>
<feature type="domain" description="Piwi" evidence="1">
    <location>
        <begin position="41"/>
        <end position="101"/>
    </location>
</feature>
<dbReference type="GO" id="GO:0003676">
    <property type="term" value="F:nucleic acid binding"/>
    <property type="evidence" value="ECO:0007669"/>
    <property type="project" value="InterPro"/>
</dbReference>
<protein>
    <recommendedName>
        <fullName evidence="1">Piwi domain-containing protein</fullName>
    </recommendedName>
</protein>
<evidence type="ECO:0000313" key="3">
    <source>
        <dbReference type="Proteomes" id="UP000823749"/>
    </source>
</evidence>
<feature type="domain" description="Piwi" evidence="1">
    <location>
        <begin position="1"/>
        <end position="40"/>
    </location>
</feature>
<dbReference type="InterPro" id="IPR036397">
    <property type="entry name" value="RNaseH_sf"/>
</dbReference>
<dbReference type="Proteomes" id="UP000823749">
    <property type="component" value="Chromosome 1"/>
</dbReference>